<proteinExistence type="inferred from homology"/>
<reference evidence="3 4" key="1">
    <citation type="submission" date="2018-11" db="EMBL/GenBank/DDBJ databases">
        <title>Genomic Encyclopedia of Type Strains, Phase IV (KMG-IV): sequencing the most valuable type-strain genomes for metagenomic binning, comparative biology and taxonomic classification.</title>
        <authorList>
            <person name="Goeker M."/>
        </authorList>
    </citation>
    <scope>NUCLEOTIDE SEQUENCE [LARGE SCALE GENOMIC DNA]</scope>
    <source>
        <strain evidence="3 4">DSM 104731</strain>
    </source>
</reference>
<dbReference type="InterPro" id="IPR042100">
    <property type="entry name" value="Bug_dom1"/>
</dbReference>
<name>A0A3N4UCB7_9RHOB</name>
<keyword evidence="4" id="KW-1185">Reference proteome</keyword>
<comment type="similarity">
    <text evidence="1">Belongs to the UPF0065 (bug) family.</text>
</comment>
<comment type="caution">
    <text evidence="3">The sequence shown here is derived from an EMBL/GenBank/DDBJ whole genome shotgun (WGS) entry which is preliminary data.</text>
</comment>
<keyword evidence="3" id="KW-0675">Receptor</keyword>
<dbReference type="Gene3D" id="3.40.190.10">
    <property type="entry name" value="Periplasmic binding protein-like II"/>
    <property type="match status" value="1"/>
</dbReference>
<evidence type="ECO:0000256" key="2">
    <source>
        <dbReference type="SAM" id="SignalP"/>
    </source>
</evidence>
<gene>
    <name evidence="3" type="ORF">EDD53_2986</name>
</gene>
<feature type="signal peptide" evidence="2">
    <location>
        <begin position="1"/>
        <end position="21"/>
    </location>
</feature>
<dbReference type="InterPro" id="IPR005064">
    <property type="entry name" value="BUG"/>
</dbReference>
<accession>A0A3N4UCB7</accession>
<dbReference type="PANTHER" id="PTHR42928:SF5">
    <property type="entry name" value="BLR1237 PROTEIN"/>
    <property type="match status" value="1"/>
</dbReference>
<dbReference type="PIRSF" id="PIRSF017082">
    <property type="entry name" value="YflP"/>
    <property type="match status" value="1"/>
</dbReference>
<dbReference type="SUPFAM" id="SSF53850">
    <property type="entry name" value="Periplasmic binding protein-like II"/>
    <property type="match status" value="1"/>
</dbReference>
<sequence length="319" mass="32946">MSIKLRIALPILAALAAPVFAADYPEKTIRLYHGFGPGGNADTVARIVAEEMSQGLGQPVVVESKPGAGGTVASDFISKADPDGYSLQLMVGGHSVAAALYNELPYDAKEDFTFISTIGKFPFFAATQAGAFDDMADLVAQAKEKPGSIKIGHAGVGSTQHLSGELLGLLSGAEFLHIPYKGGAAASTALLGGEVDLMIDAGTSTRGQAEAGTFDILGVTSGERWDDATDVPTISETVAEGYDVLSWTGLGGPAGLSDDVVATLSAEMARVMALPSVQEKITALGAKPSASTPEEFRTLVETQIGVWTTVVKDAGVEKR</sequence>
<dbReference type="RefSeq" id="WP_170162780.1">
    <property type="nucleotide sequence ID" value="NZ_RKQK01000006.1"/>
</dbReference>
<dbReference type="Gene3D" id="3.40.190.150">
    <property type="entry name" value="Bordetella uptake gene, domain 1"/>
    <property type="match status" value="1"/>
</dbReference>
<evidence type="ECO:0000256" key="1">
    <source>
        <dbReference type="ARBA" id="ARBA00006987"/>
    </source>
</evidence>
<protein>
    <submittedName>
        <fullName evidence="3">Tripartite-type tricarboxylate transporter receptor subunit TctC</fullName>
    </submittedName>
</protein>
<dbReference type="Pfam" id="PF03401">
    <property type="entry name" value="TctC"/>
    <property type="match status" value="1"/>
</dbReference>
<evidence type="ECO:0000313" key="4">
    <source>
        <dbReference type="Proteomes" id="UP000269689"/>
    </source>
</evidence>
<dbReference type="EMBL" id="RKQK01000006">
    <property type="protein sequence ID" value="RPE62947.1"/>
    <property type="molecule type" value="Genomic_DNA"/>
</dbReference>
<dbReference type="PANTHER" id="PTHR42928">
    <property type="entry name" value="TRICARBOXYLATE-BINDING PROTEIN"/>
    <property type="match status" value="1"/>
</dbReference>
<organism evidence="3 4">
    <name type="scientific">Pacificibacter maritimus</name>
    <dbReference type="NCBI Taxonomy" id="762213"/>
    <lineage>
        <taxon>Bacteria</taxon>
        <taxon>Pseudomonadati</taxon>
        <taxon>Pseudomonadota</taxon>
        <taxon>Alphaproteobacteria</taxon>
        <taxon>Rhodobacterales</taxon>
        <taxon>Roseobacteraceae</taxon>
        <taxon>Pacificibacter</taxon>
    </lineage>
</organism>
<dbReference type="AlphaFoldDB" id="A0A3N4UCB7"/>
<dbReference type="Proteomes" id="UP000269689">
    <property type="component" value="Unassembled WGS sequence"/>
</dbReference>
<keyword evidence="2" id="KW-0732">Signal</keyword>
<feature type="chain" id="PRO_5018211890" evidence="2">
    <location>
        <begin position="22"/>
        <end position="319"/>
    </location>
</feature>
<evidence type="ECO:0000313" key="3">
    <source>
        <dbReference type="EMBL" id="RPE62947.1"/>
    </source>
</evidence>